<evidence type="ECO:0000256" key="1">
    <source>
        <dbReference type="SAM" id="Coils"/>
    </source>
</evidence>
<evidence type="ECO:0000259" key="3">
    <source>
        <dbReference type="Pfam" id="PF25909"/>
    </source>
</evidence>
<evidence type="ECO:0000313" key="7">
    <source>
        <dbReference type="Proteomes" id="UP000515788"/>
    </source>
</evidence>
<feature type="compositionally biased region" description="Basic and acidic residues" evidence="2">
    <location>
        <begin position="393"/>
        <end position="421"/>
    </location>
</feature>
<feature type="compositionally biased region" description="Basic and acidic residues" evidence="2">
    <location>
        <begin position="533"/>
        <end position="557"/>
    </location>
</feature>
<feature type="compositionally biased region" description="Polar residues" evidence="2">
    <location>
        <begin position="484"/>
        <end position="514"/>
    </location>
</feature>
<reference evidence="6 7" key="1">
    <citation type="submission" date="2020-06" db="EMBL/GenBank/DDBJ databases">
        <title>The yeast mating-type switching endonuclease HO is a domesticated member of an unorthodox homing genetic element family.</title>
        <authorList>
            <person name="Coughlan A.Y."/>
            <person name="Lombardi L."/>
            <person name="Braun-Galleani S."/>
            <person name="Martos A.R."/>
            <person name="Galeote V."/>
            <person name="Bigey F."/>
            <person name="Dequin S."/>
            <person name="Byrne K.P."/>
            <person name="Wolfe K.H."/>
        </authorList>
    </citation>
    <scope>NUCLEOTIDE SEQUENCE [LARGE SCALE GENOMIC DNA]</scope>
    <source>
        <strain evidence="6 7">CBS764</strain>
    </source>
</reference>
<dbReference type="GeneID" id="59323907"/>
<feature type="domain" description="AHC1-like C2H2 zinc-finger" evidence="3">
    <location>
        <begin position="291"/>
        <end position="386"/>
    </location>
</feature>
<dbReference type="Pfam" id="PF25910">
    <property type="entry name" value="AHC1_N"/>
    <property type="match status" value="1"/>
</dbReference>
<protein>
    <recommendedName>
        <fullName evidence="8">Protein AHC1</fullName>
    </recommendedName>
</protein>
<feature type="region of interest" description="Disordered" evidence="2">
    <location>
        <begin position="387"/>
        <end position="421"/>
    </location>
</feature>
<name>A0A7G3ZBC4_9SACH</name>
<dbReference type="Pfam" id="PF25911">
    <property type="entry name" value="AHC1_C"/>
    <property type="match status" value="1"/>
</dbReference>
<evidence type="ECO:0000259" key="5">
    <source>
        <dbReference type="Pfam" id="PF25911"/>
    </source>
</evidence>
<accession>A0A7G3ZBC4</accession>
<keyword evidence="7" id="KW-1185">Reference proteome</keyword>
<feature type="domain" description="AHC1 N-terminal" evidence="4">
    <location>
        <begin position="99"/>
        <end position="176"/>
    </location>
</feature>
<sequence length="590" mass="65856">MENQNRAATLHKSLGSSNNMDSGKEVPTQVIFMDTHDLPPRTDTHPASSGYYQVATPKSPHELILDDQDMALASHGNLHNPGDRGHDGCGSSVLGRLAGESEETERLKYETAKSEILEKLHLQTLISHKETQRIEREIKRVDAQMKLLETLHDDKELLSKIEEHHERLNNEAKRQMSGADAIYSSSGYVADSSSMSSFANYSMNSPLSASSTIPTHHYHTRSKSSGNVAEVPHLRPANSAIIDLRLAGSKSIPSITDSNSNPDVHAFRPNQMNLHHRRNYSSTCLTSNSGVVGKTENNEAIFRRYDGILVVINCSFCTRSGFTSAQGIVNHVRLKHGKTYSSQPLAVLNNQKILEDSKQDPKVLEKFKEMGMDPLKEYLPSEIAIPFSAPKTSHREPSPKDAGIRSEHAPEKVNKPRATKHLEKLYNKEDFKDLVEMVKDASKDLEEVLKQPSPDNSDSEEVENSKKLESEADCADASPAVGETPSSDSSFKPQSAHSSSSQVKIENNEEVSTPTPSPPVKETIALRKSQRKRKDEERDFEKDLKERQRPAEKKVRPDVLALQTVPEHEKRSSHYNLRAKSKLRSNNNFL</sequence>
<dbReference type="Proteomes" id="UP000515788">
    <property type="component" value="Chromosome 1"/>
</dbReference>
<feature type="region of interest" description="Disordered" evidence="2">
    <location>
        <begin position="445"/>
        <end position="590"/>
    </location>
</feature>
<dbReference type="InterPro" id="IPR058708">
    <property type="entry name" value="AHC1_C"/>
</dbReference>
<feature type="compositionally biased region" description="Basic residues" evidence="2">
    <location>
        <begin position="573"/>
        <end position="583"/>
    </location>
</feature>
<dbReference type="Pfam" id="PF25909">
    <property type="entry name" value="zf-C2H2_AHC1"/>
    <property type="match status" value="1"/>
</dbReference>
<dbReference type="InterPro" id="IPR058706">
    <property type="entry name" value="zf-C2H2_AHC1-like"/>
</dbReference>
<evidence type="ECO:0000256" key="2">
    <source>
        <dbReference type="SAM" id="MobiDB-lite"/>
    </source>
</evidence>
<gene>
    <name evidence="6" type="ORF">HG536_0A06250</name>
</gene>
<organism evidence="6 7">
    <name type="scientific">Torulaspora globosa</name>
    <dbReference type="NCBI Taxonomy" id="48254"/>
    <lineage>
        <taxon>Eukaryota</taxon>
        <taxon>Fungi</taxon>
        <taxon>Dikarya</taxon>
        <taxon>Ascomycota</taxon>
        <taxon>Saccharomycotina</taxon>
        <taxon>Saccharomycetes</taxon>
        <taxon>Saccharomycetales</taxon>
        <taxon>Saccharomycetaceae</taxon>
        <taxon>Torulaspora</taxon>
    </lineage>
</organism>
<dbReference type="AlphaFoldDB" id="A0A7G3ZBC4"/>
<dbReference type="RefSeq" id="XP_037137485.1">
    <property type="nucleotide sequence ID" value="XM_037281590.1"/>
</dbReference>
<dbReference type="InterPro" id="IPR058707">
    <property type="entry name" value="AHC1_N"/>
</dbReference>
<evidence type="ECO:0008006" key="8">
    <source>
        <dbReference type="Google" id="ProtNLM"/>
    </source>
</evidence>
<dbReference type="OrthoDB" id="5355528at2759"/>
<feature type="region of interest" description="Disordered" evidence="2">
    <location>
        <begin position="1"/>
        <end position="24"/>
    </location>
</feature>
<feature type="domain" description="AHC1 C-terminal" evidence="5">
    <location>
        <begin position="421"/>
        <end position="445"/>
    </location>
</feature>
<dbReference type="KEGG" id="tgb:HG536_0A06250"/>
<dbReference type="EMBL" id="CP059246">
    <property type="protein sequence ID" value="QLL30810.1"/>
    <property type="molecule type" value="Genomic_DNA"/>
</dbReference>
<evidence type="ECO:0000259" key="4">
    <source>
        <dbReference type="Pfam" id="PF25910"/>
    </source>
</evidence>
<evidence type="ECO:0000313" key="6">
    <source>
        <dbReference type="EMBL" id="QLL30810.1"/>
    </source>
</evidence>
<feature type="coiled-coil region" evidence="1">
    <location>
        <begin position="131"/>
        <end position="171"/>
    </location>
</feature>
<proteinExistence type="predicted"/>
<keyword evidence="1" id="KW-0175">Coiled coil</keyword>